<reference evidence="1 2" key="1">
    <citation type="journal article" date="2018" name="Genome Biol. Evol.">
        <title>Multiple Roots of Fruiting Body Formation in Amoebozoa.</title>
        <authorList>
            <person name="Hillmann F."/>
            <person name="Forbes G."/>
            <person name="Novohradska S."/>
            <person name="Ferling I."/>
            <person name="Riege K."/>
            <person name="Groth M."/>
            <person name="Westermann M."/>
            <person name="Marz M."/>
            <person name="Spaller T."/>
            <person name="Winckler T."/>
            <person name="Schaap P."/>
            <person name="Glockner G."/>
        </authorList>
    </citation>
    <scope>NUCLEOTIDE SEQUENCE [LARGE SCALE GENOMIC DNA]</scope>
    <source>
        <strain evidence="1 2">Jena</strain>
    </source>
</reference>
<organism evidence="1 2">
    <name type="scientific">Planoprotostelium fungivorum</name>
    <dbReference type="NCBI Taxonomy" id="1890364"/>
    <lineage>
        <taxon>Eukaryota</taxon>
        <taxon>Amoebozoa</taxon>
        <taxon>Evosea</taxon>
        <taxon>Variosea</taxon>
        <taxon>Cavosteliida</taxon>
        <taxon>Cavosteliaceae</taxon>
        <taxon>Planoprotostelium</taxon>
    </lineage>
</organism>
<dbReference type="Proteomes" id="UP000241769">
    <property type="component" value="Unassembled WGS sequence"/>
</dbReference>
<dbReference type="AlphaFoldDB" id="A0A2P6NVJ9"/>
<evidence type="ECO:0000313" key="1">
    <source>
        <dbReference type="EMBL" id="PRP87992.1"/>
    </source>
</evidence>
<protein>
    <submittedName>
        <fullName evidence="1">Uncharacterized protein</fullName>
    </submittedName>
</protein>
<comment type="caution">
    <text evidence="1">The sequence shown here is derived from an EMBL/GenBank/DDBJ whole genome shotgun (WGS) entry which is preliminary data.</text>
</comment>
<name>A0A2P6NVJ9_9EUKA</name>
<dbReference type="EMBL" id="MDYQ01000016">
    <property type="protein sequence ID" value="PRP87992.1"/>
    <property type="molecule type" value="Genomic_DNA"/>
</dbReference>
<accession>A0A2P6NVJ9</accession>
<sequence>SDTLERVTTSSGLDSHRSWRFQQYLQRLRPIESLYSNHFSANKM</sequence>
<keyword evidence="2" id="KW-1185">Reference proteome</keyword>
<dbReference type="InParanoid" id="A0A2P6NVJ9"/>
<evidence type="ECO:0000313" key="2">
    <source>
        <dbReference type="Proteomes" id="UP000241769"/>
    </source>
</evidence>
<proteinExistence type="predicted"/>
<feature type="non-terminal residue" evidence="1">
    <location>
        <position position="1"/>
    </location>
</feature>
<gene>
    <name evidence="1" type="ORF">PROFUN_02729</name>
</gene>